<dbReference type="RefSeq" id="XP_004361574.1">
    <property type="nucleotide sequence ID" value="XM_004361517.1"/>
</dbReference>
<name>F4PN33_CACFS</name>
<accession>F4PN33</accession>
<dbReference type="InterPro" id="IPR006637">
    <property type="entry name" value="ChW"/>
</dbReference>
<reference evidence="3" key="1">
    <citation type="journal article" date="2011" name="Genome Res.">
        <title>Phylogeny-wide analysis of social amoeba genomes highlights ancient origins for complex intercellular communication.</title>
        <authorList>
            <person name="Heidel A.J."/>
            <person name="Lawal H.M."/>
            <person name="Felder M."/>
            <person name="Schilde C."/>
            <person name="Helps N.R."/>
            <person name="Tunggal B."/>
            <person name="Rivero F."/>
            <person name="John U."/>
            <person name="Schleicher M."/>
            <person name="Eichinger L."/>
            <person name="Platzer M."/>
            <person name="Noegel A.A."/>
            <person name="Schaap P."/>
            <person name="Gloeckner G."/>
        </authorList>
    </citation>
    <scope>NUCLEOTIDE SEQUENCE [LARGE SCALE GENOMIC DNA]</scope>
    <source>
        <strain evidence="3">SH3</strain>
    </source>
</reference>
<keyword evidence="3" id="KW-1185">Reference proteome</keyword>
<dbReference type="OrthoDB" id="10369842at2759"/>
<feature type="compositionally biased region" description="Low complexity" evidence="1">
    <location>
        <begin position="183"/>
        <end position="192"/>
    </location>
</feature>
<sequence>MKLEESNQQQQQQHQHQPQTVINNYYNTYNYYSGPPPPSSSCQLQSPPIPLLKSSDINILVHLEKIADVNGVGGEFVGTRGQCRRLEGFRLQWNKPVEGLSFTYMAHLQNIGDVSWVNEGQFIGTRGECRRLEGFAIKLTGSLASQYKIQYSAHLEGHGDTSTYSNGEYCGTRGQSRRVEENSSGGSSSSSSRYSTFVLFNGYYFLIPYHEH</sequence>
<dbReference type="Proteomes" id="UP000007797">
    <property type="component" value="Unassembled WGS sequence"/>
</dbReference>
<protein>
    <submittedName>
        <fullName evidence="2">Uncharacterized protein</fullName>
    </submittedName>
</protein>
<dbReference type="Pfam" id="PF07538">
    <property type="entry name" value="ChW"/>
    <property type="match status" value="2"/>
</dbReference>
<dbReference type="KEGG" id="dfa:DFA_05857"/>
<evidence type="ECO:0000256" key="1">
    <source>
        <dbReference type="SAM" id="MobiDB-lite"/>
    </source>
</evidence>
<feature type="region of interest" description="Disordered" evidence="1">
    <location>
        <begin position="166"/>
        <end position="192"/>
    </location>
</feature>
<dbReference type="GeneID" id="14875195"/>
<dbReference type="AlphaFoldDB" id="F4PN33"/>
<gene>
    <name evidence="2" type="ORF">DFA_05857</name>
</gene>
<dbReference type="SMART" id="SM00728">
    <property type="entry name" value="ChW"/>
    <property type="match status" value="3"/>
</dbReference>
<evidence type="ECO:0000313" key="3">
    <source>
        <dbReference type="Proteomes" id="UP000007797"/>
    </source>
</evidence>
<organism evidence="2 3">
    <name type="scientific">Cavenderia fasciculata</name>
    <name type="common">Slime mold</name>
    <name type="synonym">Dictyostelium fasciculatum</name>
    <dbReference type="NCBI Taxonomy" id="261658"/>
    <lineage>
        <taxon>Eukaryota</taxon>
        <taxon>Amoebozoa</taxon>
        <taxon>Evosea</taxon>
        <taxon>Eumycetozoa</taxon>
        <taxon>Dictyostelia</taxon>
        <taxon>Acytosteliales</taxon>
        <taxon>Cavenderiaceae</taxon>
        <taxon>Cavenderia</taxon>
    </lineage>
</organism>
<proteinExistence type="predicted"/>
<evidence type="ECO:0000313" key="2">
    <source>
        <dbReference type="EMBL" id="EGG23723.1"/>
    </source>
</evidence>
<dbReference type="EMBL" id="GL883008">
    <property type="protein sequence ID" value="EGG23723.1"/>
    <property type="molecule type" value="Genomic_DNA"/>
</dbReference>